<feature type="chain" id="PRO_5017197259" description="Secreted protein" evidence="2">
    <location>
        <begin position="25"/>
        <end position="209"/>
    </location>
</feature>
<feature type="region of interest" description="Disordered" evidence="1">
    <location>
        <begin position="147"/>
        <end position="185"/>
    </location>
</feature>
<reference evidence="3" key="4">
    <citation type="submission" date="2025-09" db="UniProtKB">
        <authorList>
            <consortium name="Ensembl"/>
        </authorList>
    </citation>
    <scope>IDENTIFICATION</scope>
</reference>
<evidence type="ECO:0000256" key="1">
    <source>
        <dbReference type="SAM" id="MobiDB-lite"/>
    </source>
</evidence>
<dbReference type="AlphaFoldDB" id="A0A3B1JG77"/>
<proteinExistence type="predicted"/>
<dbReference type="Proteomes" id="UP000018467">
    <property type="component" value="Unassembled WGS sequence"/>
</dbReference>
<organism evidence="3 4">
    <name type="scientific">Astyanax mexicanus</name>
    <name type="common">Blind cave fish</name>
    <name type="synonym">Astyanax fasciatus mexicanus</name>
    <dbReference type="NCBI Taxonomy" id="7994"/>
    <lineage>
        <taxon>Eukaryota</taxon>
        <taxon>Metazoa</taxon>
        <taxon>Chordata</taxon>
        <taxon>Craniata</taxon>
        <taxon>Vertebrata</taxon>
        <taxon>Euteleostomi</taxon>
        <taxon>Actinopterygii</taxon>
        <taxon>Neopterygii</taxon>
        <taxon>Teleostei</taxon>
        <taxon>Ostariophysi</taxon>
        <taxon>Characiformes</taxon>
        <taxon>Characoidei</taxon>
        <taxon>Acestrorhamphidae</taxon>
        <taxon>Acestrorhamphinae</taxon>
        <taxon>Astyanax</taxon>
    </lineage>
</organism>
<evidence type="ECO:0000256" key="2">
    <source>
        <dbReference type="SAM" id="SignalP"/>
    </source>
</evidence>
<reference evidence="4" key="2">
    <citation type="journal article" date="2014" name="Nat. Commun.">
        <title>The cavefish genome reveals candidate genes for eye loss.</title>
        <authorList>
            <person name="McGaugh S.E."/>
            <person name="Gross J.B."/>
            <person name="Aken B."/>
            <person name="Blin M."/>
            <person name="Borowsky R."/>
            <person name="Chalopin D."/>
            <person name="Hinaux H."/>
            <person name="Jeffery W.R."/>
            <person name="Keene A."/>
            <person name="Ma L."/>
            <person name="Minx P."/>
            <person name="Murphy D."/>
            <person name="O'Quin K.E."/>
            <person name="Retaux S."/>
            <person name="Rohner N."/>
            <person name="Searle S.M."/>
            <person name="Stahl B.A."/>
            <person name="Tabin C."/>
            <person name="Volff J.N."/>
            <person name="Yoshizawa M."/>
            <person name="Warren W.C."/>
        </authorList>
    </citation>
    <scope>NUCLEOTIDE SEQUENCE [LARGE SCALE GENOMIC DNA]</scope>
    <source>
        <strain evidence="4">female</strain>
    </source>
</reference>
<keyword evidence="2" id="KW-0732">Signal</keyword>
<feature type="compositionally biased region" description="Gly residues" evidence="1">
    <location>
        <begin position="157"/>
        <end position="171"/>
    </location>
</feature>
<evidence type="ECO:0008006" key="5">
    <source>
        <dbReference type="Google" id="ProtNLM"/>
    </source>
</evidence>
<dbReference type="InParanoid" id="A0A3B1JG77"/>
<reference evidence="4" key="1">
    <citation type="submission" date="2013-03" db="EMBL/GenBank/DDBJ databases">
        <authorList>
            <person name="Jeffery W."/>
            <person name="Warren W."/>
            <person name="Wilson R.K."/>
        </authorList>
    </citation>
    <scope>NUCLEOTIDE SEQUENCE</scope>
    <source>
        <strain evidence="4">female</strain>
    </source>
</reference>
<keyword evidence="4" id="KW-1185">Reference proteome</keyword>
<dbReference type="Ensembl" id="ENSAMXT00000041652.1">
    <property type="protein sequence ID" value="ENSAMXP00000041318.1"/>
    <property type="gene ID" value="ENSAMXG00000031204.1"/>
</dbReference>
<protein>
    <recommendedName>
        <fullName evidence="5">Secreted protein</fullName>
    </recommendedName>
</protein>
<feature type="signal peptide" evidence="2">
    <location>
        <begin position="1"/>
        <end position="24"/>
    </location>
</feature>
<evidence type="ECO:0000313" key="3">
    <source>
        <dbReference type="Ensembl" id="ENSAMXP00000041318.1"/>
    </source>
</evidence>
<sequence>MVPLRLRSIISTLCATSCVCLCRSSSTEGSIGGISAGRRDDPRPRTTGPEQLGLELILIFCSRFLVMKCVRSPSWLTVPSSSRALEMVALRPSAWPPLAPEPRGPPPYALLIPSRLLLSCIPRTTRSRSGAECTRTSAITCTGRCHASASDTTGAGPEPGGGAGTRGGACSGGVEEEEGASSSDAVLLGGSVGGASEVGGFSVVVSFTG</sequence>
<evidence type="ECO:0000313" key="4">
    <source>
        <dbReference type="Proteomes" id="UP000018467"/>
    </source>
</evidence>
<reference evidence="3" key="3">
    <citation type="submission" date="2025-08" db="UniProtKB">
        <authorList>
            <consortium name="Ensembl"/>
        </authorList>
    </citation>
    <scope>IDENTIFICATION</scope>
</reference>
<name>A0A3B1JG77_ASTMX</name>
<feature type="region of interest" description="Disordered" evidence="1">
    <location>
        <begin position="26"/>
        <end position="48"/>
    </location>
</feature>
<dbReference type="GeneTree" id="ENSGT01030000234817"/>
<accession>A0A3B1JG77</accession>